<evidence type="ECO:0000313" key="4">
    <source>
        <dbReference type="EMBL" id="MBD2179818.1"/>
    </source>
</evidence>
<proteinExistence type="inferred from homology"/>
<dbReference type="GO" id="GO:0016226">
    <property type="term" value="P:iron-sulfur cluster assembly"/>
    <property type="evidence" value="ECO:0007669"/>
    <property type="project" value="InterPro"/>
</dbReference>
<dbReference type="InterPro" id="IPR055346">
    <property type="entry name" value="Fe-S_cluster_assembly_SufBD"/>
</dbReference>
<evidence type="ECO:0000313" key="5">
    <source>
        <dbReference type="Proteomes" id="UP000641646"/>
    </source>
</evidence>
<feature type="domain" description="SUF system FeS cluster assembly SufBD core" evidence="2">
    <location>
        <begin position="194"/>
        <end position="426"/>
    </location>
</feature>
<dbReference type="InterPro" id="IPR045595">
    <property type="entry name" value="SufBD_N"/>
</dbReference>
<protein>
    <submittedName>
        <fullName evidence="4">Fe-S cluster assembly protein SufD</fullName>
    </submittedName>
</protein>
<accession>A0A926V9M4</accession>
<reference evidence="4" key="2">
    <citation type="submission" date="2020-08" db="EMBL/GenBank/DDBJ databases">
        <authorList>
            <person name="Chen M."/>
            <person name="Teng W."/>
            <person name="Zhao L."/>
            <person name="Hu C."/>
            <person name="Zhou Y."/>
            <person name="Han B."/>
            <person name="Song L."/>
            <person name="Shu W."/>
        </authorList>
    </citation>
    <scope>NUCLEOTIDE SEQUENCE</scope>
    <source>
        <strain evidence="4">FACHB-1375</strain>
    </source>
</reference>
<evidence type="ECO:0000256" key="1">
    <source>
        <dbReference type="ARBA" id="ARBA00043967"/>
    </source>
</evidence>
<dbReference type="SUPFAM" id="SSF101960">
    <property type="entry name" value="Stabilizer of iron transporter SufD"/>
    <property type="match status" value="1"/>
</dbReference>
<name>A0A926V9M4_9CYAN</name>
<organism evidence="4 5">
    <name type="scientific">Aerosakkonema funiforme FACHB-1375</name>
    <dbReference type="NCBI Taxonomy" id="2949571"/>
    <lineage>
        <taxon>Bacteria</taxon>
        <taxon>Bacillati</taxon>
        <taxon>Cyanobacteriota</taxon>
        <taxon>Cyanophyceae</taxon>
        <taxon>Oscillatoriophycideae</taxon>
        <taxon>Aerosakkonematales</taxon>
        <taxon>Aerosakkonemataceae</taxon>
        <taxon>Aerosakkonema</taxon>
    </lineage>
</organism>
<dbReference type="RefSeq" id="WP_190461390.1">
    <property type="nucleotide sequence ID" value="NZ_JACJPW010000002.1"/>
</dbReference>
<feature type="domain" description="SUF system FeS cluster assembly SufBD N-terminal" evidence="3">
    <location>
        <begin position="22"/>
        <end position="182"/>
    </location>
</feature>
<evidence type="ECO:0000259" key="3">
    <source>
        <dbReference type="Pfam" id="PF19295"/>
    </source>
</evidence>
<gene>
    <name evidence="4" type="primary">sufD</name>
    <name evidence="4" type="ORF">H6G03_01610</name>
</gene>
<dbReference type="Pfam" id="PF01458">
    <property type="entry name" value="SUFBD_core"/>
    <property type="match status" value="1"/>
</dbReference>
<dbReference type="EMBL" id="JACJPW010000002">
    <property type="protein sequence ID" value="MBD2179818.1"/>
    <property type="molecule type" value="Genomic_DNA"/>
</dbReference>
<dbReference type="InterPro" id="IPR037284">
    <property type="entry name" value="SUF_FeS_clus_asmbl_SufBD_sf"/>
</dbReference>
<dbReference type="Pfam" id="PF19295">
    <property type="entry name" value="SufBD_N"/>
    <property type="match status" value="1"/>
</dbReference>
<dbReference type="Proteomes" id="UP000641646">
    <property type="component" value="Unassembled WGS sequence"/>
</dbReference>
<dbReference type="PANTHER" id="PTHR43575:SF1">
    <property type="entry name" value="PROTEIN ABCI7, CHLOROPLASTIC"/>
    <property type="match status" value="1"/>
</dbReference>
<dbReference type="AlphaFoldDB" id="A0A926V9M4"/>
<sequence length="452" mass="49870">MSSQVLTSTNRDAYLGELLDRVYKSTSPQLSSPAGREIEELRDRASSVVLEHTFPTTRDEAWRFTDISPLLQVNFQLPETSAIPSLPLSDIKPLIFSEAADSRLVFVNGVYAPQLSSVANIPSGLFVGNLTQLPENYLSRLPNYLGKQQGAVEVFTALNTAGFTDAAVVWVARNQIVETPIHLLFISTLSESPIISQPRCLVVAETNSQVTLVEDYLTISDWCVNNANPYFVNTVTEIWAEENAQVNHSRIQRDSKVAFHIGKTAVSQARYSRYTCNAINMGGKISRHNLEIFQTGEQTETTLNGLTMISGEQLADTHSEIVLNCPHSTTRQLQKNIASDRSHIVFNGRVFVAKAAQLTDAGQLNRNLLLSPKARVDTKPQLEIIADNVKCTHGATVSQLDDEEIFYLQSRGLDKVSAYNLLVDAFAAEIINLIPLTSVETMLSQCVACRAI</sequence>
<dbReference type="InterPro" id="IPR011542">
    <property type="entry name" value="SUF_FeS_clus_asmbl_SufD"/>
</dbReference>
<reference evidence="4" key="1">
    <citation type="journal article" date="2015" name="ISME J.">
        <title>Draft Genome Sequence of Streptomyces incarnatus NRRL8089, which Produces the Nucleoside Antibiotic Sinefungin.</title>
        <authorList>
            <person name="Oshima K."/>
            <person name="Hattori M."/>
            <person name="Shimizu H."/>
            <person name="Fukuda K."/>
            <person name="Nemoto M."/>
            <person name="Inagaki K."/>
            <person name="Tamura T."/>
        </authorList>
    </citation>
    <scope>NUCLEOTIDE SEQUENCE</scope>
    <source>
        <strain evidence="4">FACHB-1375</strain>
    </source>
</reference>
<dbReference type="PANTHER" id="PTHR43575">
    <property type="entry name" value="PROTEIN ABCI7, CHLOROPLASTIC"/>
    <property type="match status" value="1"/>
</dbReference>
<keyword evidence="5" id="KW-1185">Reference proteome</keyword>
<comment type="caution">
    <text evidence="4">The sequence shown here is derived from an EMBL/GenBank/DDBJ whole genome shotgun (WGS) entry which is preliminary data.</text>
</comment>
<dbReference type="InterPro" id="IPR000825">
    <property type="entry name" value="SUF_FeS_clus_asmbl_SufBD_core"/>
</dbReference>
<evidence type="ECO:0000259" key="2">
    <source>
        <dbReference type="Pfam" id="PF01458"/>
    </source>
</evidence>
<dbReference type="NCBIfam" id="TIGR01981">
    <property type="entry name" value="sufD"/>
    <property type="match status" value="1"/>
</dbReference>
<comment type="similarity">
    <text evidence="1">Belongs to the iron-sulfur cluster assembly SufBD family.</text>
</comment>